<dbReference type="KEGG" id="fpn:ABE65_014650"/>
<dbReference type="STRING" id="1221500.ABE65_014650"/>
<keyword evidence="1" id="KW-0436">Ligase</keyword>
<evidence type="ECO:0000256" key="5">
    <source>
        <dbReference type="ARBA" id="ARBA00022842"/>
    </source>
</evidence>
<sequence>MTYIVNRQKFYNKLPEFWADMYGQEYALYEPAEISEDAVRDARNLGERAGHILFKTASLLQSEDIEDDTLQLLGFPSALNSFLRHQTPLAKTVIGRIDSIETPEGHKIMEFNSDTPTFIFECFKVNGLICKHHGYRDPNEEKEKQLQNAVRSSILSAYRNLQKEHAPYIVFTAHEENIEDKHTVLYLKELSGFPSEFVPLEELVIRKGIGLFDQKGKKIDVLYRQTFPIELLIQDVDKVTNEDIGLQLTELVVQNKLAVINPPSAFLLQSKAILAVIWGLHEERSPYFTSEEHEWIERYFLPTYLEPETFLKNKEKYVQKPVFGREGDTVRIFDGNGVMIDQDKHLSYDHYVSVYQKYVSLPKMTFQSVKGIQKGYRMTGTFLINGKASAFGYRIGNAITDNLSYFLPSYIKQT</sequence>
<protein>
    <submittedName>
        <fullName evidence="7">Glutathionylspermidine synthase</fullName>
    </submittedName>
</protein>
<dbReference type="InterPro" id="IPR016185">
    <property type="entry name" value="PreATP-grasp_dom_sf"/>
</dbReference>
<dbReference type="GO" id="GO:0016874">
    <property type="term" value="F:ligase activity"/>
    <property type="evidence" value="ECO:0007669"/>
    <property type="project" value="UniProtKB-KW"/>
</dbReference>
<dbReference type="AlphaFoldDB" id="A0A160INN0"/>
<evidence type="ECO:0000256" key="1">
    <source>
        <dbReference type="ARBA" id="ARBA00022598"/>
    </source>
</evidence>
<evidence type="ECO:0000313" key="8">
    <source>
        <dbReference type="Proteomes" id="UP000076623"/>
    </source>
</evidence>
<dbReference type="GO" id="GO:0005524">
    <property type="term" value="F:ATP binding"/>
    <property type="evidence" value="ECO:0007669"/>
    <property type="project" value="UniProtKB-KW"/>
</dbReference>
<keyword evidence="5" id="KW-0460">Magnesium</keyword>
<dbReference type="Pfam" id="PF03738">
    <property type="entry name" value="GSP_synth"/>
    <property type="match status" value="1"/>
</dbReference>
<evidence type="ECO:0000256" key="4">
    <source>
        <dbReference type="ARBA" id="ARBA00022840"/>
    </source>
</evidence>
<dbReference type="GO" id="GO:0046872">
    <property type="term" value="F:metal ion binding"/>
    <property type="evidence" value="ECO:0007669"/>
    <property type="project" value="UniProtKB-KW"/>
</dbReference>
<keyword evidence="3" id="KW-0547">Nucleotide-binding</keyword>
<feature type="domain" description="Glutathionylspermidine synthase pre-ATP-grasp-like" evidence="6">
    <location>
        <begin position="18"/>
        <end position="411"/>
    </location>
</feature>
<dbReference type="SUPFAM" id="SSF56059">
    <property type="entry name" value="Glutathione synthetase ATP-binding domain-like"/>
    <property type="match status" value="1"/>
</dbReference>
<evidence type="ECO:0000256" key="3">
    <source>
        <dbReference type="ARBA" id="ARBA00022741"/>
    </source>
</evidence>
<name>A0A160INN0_9BACL</name>
<evidence type="ECO:0000256" key="2">
    <source>
        <dbReference type="ARBA" id="ARBA00022723"/>
    </source>
</evidence>
<keyword evidence="4" id="KW-0067">ATP-binding</keyword>
<reference evidence="7 8" key="1">
    <citation type="submission" date="2016-04" db="EMBL/GenBank/DDBJ databases">
        <title>Complete genome sequence of Fictibacillus phosphorivorans G25-29, a strain toxic to nematodes.</title>
        <authorList>
            <person name="Zheng Z."/>
        </authorList>
    </citation>
    <scope>NUCLEOTIDE SEQUENCE [LARGE SCALE GENOMIC DNA]</scope>
    <source>
        <strain evidence="7 8">G25-29</strain>
    </source>
</reference>
<keyword evidence="8" id="KW-1185">Reference proteome</keyword>
<dbReference type="EMBL" id="CP015378">
    <property type="protein sequence ID" value="ANC77968.1"/>
    <property type="molecule type" value="Genomic_DNA"/>
</dbReference>
<organism evidence="7 8">
    <name type="scientific">Fictibacillus phosphorivorans</name>
    <dbReference type="NCBI Taxonomy" id="1221500"/>
    <lineage>
        <taxon>Bacteria</taxon>
        <taxon>Bacillati</taxon>
        <taxon>Bacillota</taxon>
        <taxon>Bacilli</taxon>
        <taxon>Bacillales</taxon>
        <taxon>Fictibacillaceae</taxon>
        <taxon>Fictibacillus</taxon>
    </lineage>
</organism>
<dbReference type="InterPro" id="IPR005494">
    <property type="entry name" value="GSPS_pre-ATP-grasp-like_dom"/>
</dbReference>
<evidence type="ECO:0000259" key="6">
    <source>
        <dbReference type="Pfam" id="PF03738"/>
    </source>
</evidence>
<evidence type="ECO:0000313" key="7">
    <source>
        <dbReference type="EMBL" id="ANC77968.1"/>
    </source>
</evidence>
<dbReference type="Gene3D" id="3.30.1490.330">
    <property type="match status" value="1"/>
</dbReference>
<keyword evidence="2" id="KW-0479">Metal-binding</keyword>
<proteinExistence type="predicted"/>
<gene>
    <name evidence="7" type="ORF">ABE65_014650</name>
</gene>
<accession>A0A160INN0</accession>
<dbReference type="SUPFAM" id="SSF52440">
    <property type="entry name" value="PreATP-grasp domain"/>
    <property type="match status" value="1"/>
</dbReference>
<dbReference type="Proteomes" id="UP000076623">
    <property type="component" value="Chromosome"/>
</dbReference>
<dbReference type="RefSeq" id="WP_066396402.1">
    <property type="nucleotide sequence ID" value="NZ_CP015378.1"/>
</dbReference>